<name>A0A450YXD1_9GAMM</name>
<evidence type="ECO:0008006" key="2">
    <source>
        <dbReference type="Google" id="ProtNLM"/>
    </source>
</evidence>
<reference evidence="1" key="1">
    <citation type="submission" date="2019-02" db="EMBL/GenBank/DDBJ databases">
        <authorList>
            <person name="Gruber-Vodicka R. H."/>
            <person name="Seah K. B. B."/>
        </authorList>
    </citation>
    <scope>NUCLEOTIDE SEQUENCE</scope>
    <source>
        <strain evidence="1">BECK_S1321</strain>
    </source>
</reference>
<proteinExistence type="predicted"/>
<organism evidence="1">
    <name type="scientific">Candidatus Kentrum sp. SD</name>
    <dbReference type="NCBI Taxonomy" id="2126332"/>
    <lineage>
        <taxon>Bacteria</taxon>
        <taxon>Pseudomonadati</taxon>
        <taxon>Pseudomonadota</taxon>
        <taxon>Gammaproteobacteria</taxon>
        <taxon>Candidatus Kentrum</taxon>
    </lineage>
</organism>
<dbReference type="EMBL" id="CAADFR010000281">
    <property type="protein sequence ID" value="VFK46155.1"/>
    <property type="molecule type" value="Genomic_DNA"/>
</dbReference>
<sequence>MRKIREILRLKHEAKLSHGKIASALGISKGVVTNAHEGRVPSPRKMKQRLP</sequence>
<gene>
    <name evidence="1" type="ORF">BECKSD772F_GA0070984_12811</name>
</gene>
<dbReference type="AlphaFoldDB" id="A0A450YXD1"/>
<accession>A0A450YXD1</accession>
<protein>
    <recommendedName>
        <fullName evidence="2">Helix-turn-helix</fullName>
    </recommendedName>
</protein>
<evidence type="ECO:0000313" key="1">
    <source>
        <dbReference type="EMBL" id="VFK46155.1"/>
    </source>
</evidence>